<dbReference type="RefSeq" id="WP_106531403.1">
    <property type="nucleotide sequence ID" value="NZ_PYAW01000011.1"/>
</dbReference>
<evidence type="ECO:0000313" key="2">
    <source>
        <dbReference type="Proteomes" id="UP000240971"/>
    </source>
</evidence>
<proteinExistence type="predicted"/>
<evidence type="ECO:0008006" key="3">
    <source>
        <dbReference type="Google" id="ProtNLM"/>
    </source>
</evidence>
<dbReference type="Proteomes" id="UP000240971">
    <property type="component" value="Unassembled WGS sequence"/>
</dbReference>
<organism evidence="1 2">
    <name type="scientific">Chitinophaga niastensis</name>
    <dbReference type="NCBI Taxonomy" id="536980"/>
    <lineage>
        <taxon>Bacteria</taxon>
        <taxon>Pseudomonadati</taxon>
        <taxon>Bacteroidota</taxon>
        <taxon>Chitinophagia</taxon>
        <taxon>Chitinophagales</taxon>
        <taxon>Chitinophagaceae</taxon>
        <taxon>Chitinophaga</taxon>
    </lineage>
</organism>
<evidence type="ECO:0000313" key="1">
    <source>
        <dbReference type="EMBL" id="PSL42665.1"/>
    </source>
</evidence>
<keyword evidence="2" id="KW-1185">Reference proteome</keyword>
<gene>
    <name evidence="1" type="ORF">CLV51_11150</name>
</gene>
<dbReference type="OrthoDB" id="7595390at2"/>
<sequence>MGVIVIVAYRPKAGQDEMLKQLVQAHVPILRGEGLTTERAPLILRTKDGSILEIFEWKSTESITQAHNNKIVNELWDKFHTACNYIAPSQIPEFKDLFAAFEPVNW</sequence>
<protein>
    <recommendedName>
        <fullName evidence="3">ABM domain-containing protein</fullName>
    </recommendedName>
</protein>
<dbReference type="EMBL" id="PYAW01000011">
    <property type="protein sequence ID" value="PSL42665.1"/>
    <property type="molecule type" value="Genomic_DNA"/>
</dbReference>
<name>A0A2P8H8V4_CHINA</name>
<reference evidence="1 2" key="1">
    <citation type="submission" date="2018-03" db="EMBL/GenBank/DDBJ databases">
        <title>Genomic Encyclopedia of Archaeal and Bacterial Type Strains, Phase II (KMG-II): from individual species to whole genera.</title>
        <authorList>
            <person name="Goeker M."/>
        </authorList>
    </citation>
    <scope>NUCLEOTIDE SEQUENCE [LARGE SCALE GENOMIC DNA]</scope>
    <source>
        <strain evidence="1 2">DSM 24859</strain>
    </source>
</reference>
<comment type="caution">
    <text evidence="1">The sequence shown here is derived from an EMBL/GenBank/DDBJ whole genome shotgun (WGS) entry which is preliminary data.</text>
</comment>
<dbReference type="AlphaFoldDB" id="A0A2P8H8V4"/>
<accession>A0A2P8H8V4</accession>